<dbReference type="AlphaFoldDB" id="A0A6A4SFA8"/>
<dbReference type="EMBL" id="VEVO01000013">
    <property type="protein sequence ID" value="KAF0032843.1"/>
    <property type="molecule type" value="Genomic_DNA"/>
</dbReference>
<reference evidence="2 3" key="1">
    <citation type="submission" date="2019-06" db="EMBL/GenBank/DDBJ databases">
        <title>Draft genomes of female and male turbot (Scophthalmus maximus).</title>
        <authorList>
            <person name="Xu H."/>
            <person name="Xu X.-W."/>
            <person name="Shao C."/>
            <person name="Chen S."/>
        </authorList>
    </citation>
    <scope>NUCLEOTIDE SEQUENCE [LARGE SCALE GENOMIC DNA]</scope>
    <source>
        <strain evidence="2">Ysfricsl-2016a</strain>
        <tissue evidence="2">Blood</tissue>
    </source>
</reference>
<comment type="caution">
    <text evidence="2">The sequence shown here is derived from an EMBL/GenBank/DDBJ whole genome shotgun (WGS) entry which is preliminary data.</text>
</comment>
<dbReference type="Proteomes" id="UP000438429">
    <property type="component" value="Unassembled WGS sequence"/>
</dbReference>
<name>A0A6A4SFA8_SCOMX</name>
<accession>A0A6A4SFA8</accession>
<evidence type="ECO:0000313" key="3">
    <source>
        <dbReference type="Proteomes" id="UP000438429"/>
    </source>
</evidence>
<evidence type="ECO:0000256" key="1">
    <source>
        <dbReference type="SAM" id="MobiDB-lite"/>
    </source>
</evidence>
<sequence length="120" mass="13737">MLQRRRALLLPPPPPPRVPVMSASDEAQRRTSVCVAIGQQMEWRVEKRVRKESVVYFRSSRCIGLSLPLSSSLWHLSRWIPLHGVMQEQGSDISMSEKPNRSVLLMPLLAGLLKRNRQEP</sequence>
<evidence type="ECO:0000313" key="2">
    <source>
        <dbReference type="EMBL" id="KAF0032843.1"/>
    </source>
</evidence>
<proteinExistence type="predicted"/>
<feature type="region of interest" description="Disordered" evidence="1">
    <location>
        <begin position="1"/>
        <end position="25"/>
    </location>
</feature>
<gene>
    <name evidence="2" type="ORF">F2P81_015133</name>
</gene>
<protein>
    <submittedName>
        <fullName evidence="2">Uncharacterized protein</fullName>
    </submittedName>
</protein>
<organism evidence="2 3">
    <name type="scientific">Scophthalmus maximus</name>
    <name type="common">Turbot</name>
    <name type="synonym">Psetta maxima</name>
    <dbReference type="NCBI Taxonomy" id="52904"/>
    <lineage>
        <taxon>Eukaryota</taxon>
        <taxon>Metazoa</taxon>
        <taxon>Chordata</taxon>
        <taxon>Craniata</taxon>
        <taxon>Vertebrata</taxon>
        <taxon>Euteleostomi</taxon>
        <taxon>Actinopterygii</taxon>
        <taxon>Neopterygii</taxon>
        <taxon>Teleostei</taxon>
        <taxon>Neoteleostei</taxon>
        <taxon>Acanthomorphata</taxon>
        <taxon>Carangaria</taxon>
        <taxon>Pleuronectiformes</taxon>
        <taxon>Pleuronectoidei</taxon>
        <taxon>Scophthalmidae</taxon>
        <taxon>Scophthalmus</taxon>
    </lineage>
</organism>